<dbReference type="CDD" id="cd00081">
    <property type="entry name" value="Hint"/>
    <property type="match status" value="1"/>
</dbReference>
<dbReference type="InterPro" id="IPR006142">
    <property type="entry name" value="INTEIN"/>
</dbReference>
<gene>
    <name evidence="8" type="ordered locus">Cmaq_0322</name>
</gene>
<dbReference type="EMBL" id="CP000852">
    <property type="protein sequence ID" value="ABW01170.1"/>
    <property type="molecule type" value="Genomic_DNA"/>
</dbReference>
<dbReference type="SUPFAM" id="SSF55608">
    <property type="entry name" value="Homing endonucleases"/>
    <property type="match status" value="1"/>
</dbReference>
<dbReference type="eggNOG" id="arCOG03158">
    <property type="taxonomic scope" value="Archaea"/>
</dbReference>
<dbReference type="Proteomes" id="UP000001137">
    <property type="component" value="Chromosome"/>
</dbReference>
<dbReference type="PROSITE" id="PS50818">
    <property type="entry name" value="INTEIN_C_TER"/>
    <property type="match status" value="1"/>
</dbReference>
<evidence type="ECO:0000256" key="4">
    <source>
        <dbReference type="ARBA" id="ARBA00023000"/>
    </source>
</evidence>
<keyword evidence="5" id="KW-0687">Ribonucleoprotein</keyword>
<keyword evidence="2" id="KW-0068">Autocatalytic cleavage</keyword>
<protein>
    <recommendedName>
        <fullName evidence="6">30S ribosomal protein S12</fullName>
    </recommendedName>
</protein>
<dbReference type="FunFam" id="2.40.50.140:FF:000007">
    <property type="entry name" value="40S ribosomal protein S23"/>
    <property type="match status" value="1"/>
</dbReference>
<dbReference type="GO" id="GO:1990904">
    <property type="term" value="C:ribonucleoprotein complex"/>
    <property type="evidence" value="ECO:0007669"/>
    <property type="project" value="UniProtKB-KW"/>
</dbReference>
<dbReference type="STRING" id="397948.Cmaq_0322"/>
<dbReference type="RefSeq" id="WP_012185390.1">
    <property type="nucleotide sequence ID" value="NC_009954.1"/>
</dbReference>
<comment type="similarity">
    <text evidence="1">Belongs to the universal ribosomal protein uS12 family.</text>
</comment>
<dbReference type="PROSITE" id="PS50819">
    <property type="entry name" value="INTEIN_ENDONUCLEASE"/>
    <property type="match status" value="1"/>
</dbReference>
<evidence type="ECO:0000259" key="7">
    <source>
        <dbReference type="PROSITE" id="PS50819"/>
    </source>
</evidence>
<dbReference type="SMART" id="SM00305">
    <property type="entry name" value="HintC"/>
    <property type="match status" value="1"/>
</dbReference>
<dbReference type="PROSITE" id="PS50817">
    <property type="entry name" value="INTEIN_N_TER"/>
    <property type="match status" value="1"/>
</dbReference>
<feature type="domain" description="DOD-type homing endonuclease" evidence="7">
    <location>
        <begin position="232"/>
        <end position="404"/>
    </location>
</feature>
<evidence type="ECO:0000256" key="5">
    <source>
        <dbReference type="ARBA" id="ARBA00023274"/>
    </source>
</evidence>
<dbReference type="Pfam" id="PF14890">
    <property type="entry name" value="Intein_splicing"/>
    <property type="match status" value="1"/>
</dbReference>
<name>A8MB80_CALMQ</name>
<dbReference type="InterPro" id="IPR003586">
    <property type="entry name" value="Hint_dom_C"/>
</dbReference>
<dbReference type="Gene3D" id="2.170.16.10">
    <property type="entry name" value="Hedgehog/Intein (Hint) domain"/>
    <property type="match status" value="2"/>
</dbReference>
<keyword evidence="4" id="KW-0651">Protein splicing</keyword>
<evidence type="ECO:0000256" key="1">
    <source>
        <dbReference type="ARBA" id="ARBA00005657"/>
    </source>
</evidence>
<evidence type="ECO:0000313" key="8">
    <source>
        <dbReference type="EMBL" id="ABW01170.1"/>
    </source>
</evidence>
<dbReference type="GO" id="GO:0003735">
    <property type="term" value="F:structural constituent of ribosome"/>
    <property type="evidence" value="ECO:0007669"/>
    <property type="project" value="InterPro"/>
</dbReference>
<dbReference type="SUPFAM" id="SSF50249">
    <property type="entry name" value="Nucleic acid-binding proteins"/>
    <property type="match status" value="1"/>
</dbReference>
<dbReference type="PANTHER" id="PTHR11652">
    <property type="entry name" value="30S RIBOSOMAL PROTEIN S12 FAMILY MEMBER"/>
    <property type="match status" value="1"/>
</dbReference>
<dbReference type="InterPro" id="IPR004042">
    <property type="entry name" value="Intein_endonuc_central"/>
</dbReference>
<dbReference type="InterPro" id="IPR030934">
    <property type="entry name" value="Intein_C"/>
</dbReference>
<dbReference type="SMART" id="SM00306">
    <property type="entry name" value="HintN"/>
    <property type="match status" value="1"/>
</dbReference>
<dbReference type="AlphaFoldDB" id="A8MB80"/>
<dbReference type="Gene3D" id="3.10.28.10">
    <property type="entry name" value="Homing endonucleases"/>
    <property type="match status" value="1"/>
</dbReference>
<dbReference type="InterPro" id="IPR036844">
    <property type="entry name" value="Hint_dom_sf"/>
</dbReference>
<dbReference type="PRINTS" id="PR00379">
    <property type="entry name" value="INTEIN"/>
</dbReference>
<dbReference type="GO" id="GO:0006412">
    <property type="term" value="P:translation"/>
    <property type="evidence" value="ECO:0007669"/>
    <property type="project" value="InterPro"/>
</dbReference>
<keyword evidence="3 8" id="KW-0689">Ribosomal protein</keyword>
<dbReference type="OrthoDB" id="45154at2157"/>
<dbReference type="GO" id="GO:0005840">
    <property type="term" value="C:ribosome"/>
    <property type="evidence" value="ECO:0007669"/>
    <property type="project" value="UniProtKB-KW"/>
</dbReference>
<dbReference type="GO" id="GO:0016539">
    <property type="term" value="P:intein-mediated protein splicing"/>
    <property type="evidence" value="ECO:0007669"/>
    <property type="project" value="InterPro"/>
</dbReference>
<dbReference type="SUPFAM" id="SSF51294">
    <property type="entry name" value="Hedgehog/intein (Hint) domain"/>
    <property type="match status" value="1"/>
</dbReference>
<evidence type="ECO:0000256" key="6">
    <source>
        <dbReference type="ARBA" id="ARBA00035314"/>
    </source>
</evidence>
<keyword evidence="9" id="KW-1185">Reference proteome</keyword>
<dbReference type="Pfam" id="PF00164">
    <property type="entry name" value="Ribosom_S12_S23"/>
    <property type="match status" value="2"/>
</dbReference>
<dbReference type="InterPro" id="IPR027434">
    <property type="entry name" value="Homing_endonucl"/>
</dbReference>
<dbReference type="eggNOG" id="arCOG04255">
    <property type="taxonomic scope" value="Archaea"/>
</dbReference>
<accession>A8MB80</accession>
<sequence>MSGKKSPLGLYAARKLRRKRQKFRWSDIQYKKRALGFIKKYDPLEGAPMARGIVLEKVGVEARKPNAAVRKCVTPDTLINLTPRVATRIINLAGNWHEVSIIHFNKGSKVIEPTRLIDFFHIEPEEFREDGVYELRTLYGRRIIASGDHPIYTGRGILPLKEVKPGDYVAVYPREPIEAYTLNDDRVILTEDDIRREAPPNAKVDQIINRLKELGLIPLKYSNSNIYRIARLVGHLFGDGSLSYVKSGNGYEGKVAFSGNPSDLEDIINDLIELGFKPSKIREYHGESIVTWSNGLMNVISGKSNVAFVTSITLFTLLKALGIPVGDKALQAYRVPEWVMEAPLDVKAEFLAAYFGSELERPRVENNGRTFQPPTLVIHKAENLAGNGIEFLNDIRKLLSEFGIETTPVSVSSGVIRKNGIRTVRLRFSIISNTNNLLRFFGRIGYAYNKEHDSLAVLAYEYLRRKVLLWQHYADAYELTRKLMSEGYDGPSIVKALRSAGYRVSRATVYKWLKGVKNTKYIGRTARIPSFSDWIIKATLGLGNSGLVWDVVTEVKPIEWNDRLWDVTTESSYHNFIANGLVTGNCVRVQLTKNGKVVTAFVPWDGGLNLINEHDEVIIERIGGPEGRAYGDLPGVRFKVTKVNGVSLKAILLGKKQKPVR</sequence>
<evidence type="ECO:0000256" key="3">
    <source>
        <dbReference type="ARBA" id="ARBA00022980"/>
    </source>
</evidence>
<dbReference type="NCBIfam" id="TIGR01443">
    <property type="entry name" value="intein_Cterm"/>
    <property type="match status" value="1"/>
</dbReference>
<dbReference type="HOGENOM" id="CLU_414829_0_0_2"/>
<dbReference type="InterPro" id="IPR006032">
    <property type="entry name" value="Ribosomal_uS12"/>
</dbReference>
<organism evidence="8 9">
    <name type="scientific">Caldivirga maquilingensis (strain ATCC 700844 / DSM 13496 / JCM 10307 / IC-167)</name>
    <dbReference type="NCBI Taxonomy" id="397948"/>
    <lineage>
        <taxon>Archaea</taxon>
        <taxon>Thermoproteota</taxon>
        <taxon>Thermoprotei</taxon>
        <taxon>Thermoproteales</taxon>
        <taxon>Thermoproteaceae</taxon>
        <taxon>Caldivirga</taxon>
    </lineage>
</organism>
<dbReference type="InterPro" id="IPR006141">
    <property type="entry name" value="Intein_N"/>
</dbReference>
<dbReference type="Gene3D" id="2.40.50.140">
    <property type="entry name" value="Nucleic acid-binding proteins"/>
    <property type="match status" value="1"/>
</dbReference>
<dbReference type="InterPro" id="IPR012340">
    <property type="entry name" value="NA-bd_OB-fold"/>
</dbReference>
<evidence type="ECO:0000256" key="2">
    <source>
        <dbReference type="ARBA" id="ARBA00022813"/>
    </source>
</evidence>
<proteinExistence type="inferred from homology"/>
<evidence type="ECO:0000313" key="9">
    <source>
        <dbReference type="Proteomes" id="UP000001137"/>
    </source>
</evidence>
<dbReference type="GeneID" id="42991005"/>
<dbReference type="InterPro" id="IPR003587">
    <property type="entry name" value="Hint_dom_N"/>
</dbReference>
<dbReference type="KEGG" id="cma:Cmaq_0322"/>
<dbReference type="GO" id="GO:0004519">
    <property type="term" value="F:endonuclease activity"/>
    <property type="evidence" value="ECO:0007669"/>
    <property type="project" value="InterPro"/>
</dbReference>
<reference evidence="8 9" key="1">
    <citation type="submission" date="2007-10" db="EMBL/GenBank/DDBJ databases">
        <title>Complete sequence of Caldivirga maquilingensis IC-167.</title>
        <authorList>
            <consortium name="US DOE Joint Genome Institute"/>
            <person name="Copeland A."/>
            <person name="Lucas S."/>
            <person name="Lapidus A."/>
            <person name="Barry K."/>
            <person name="Glavina del Rio T."/>
            <person name="Dalin E."/>
            <person name="Tice H."/>
            <person name="Pitluck S."/>
            <person name="Saunders E."/>
            <person name="Brettin T."/>
            <person name="Bruce D."/>
            <person name="Detter J.C."/>
            <person name="Han C."/>
            <person name="Schmutz J."/>
            <person name="Larimer F."/>
            <person name="Land M."/>
            <person name="Hauser L."/>
            <person name="Kyrpides N."/>
            <person name="Ivanova N."/>
            <person name="Biddle J.F."/>
            <person name="Zhang Z."/>
            <person name="Fitz-Gibbon S.T."/>
            <person name="Lowe T.M."/>
            <person name="Saltikov C."/>
            <person name="House C.H."/>
            <person name="Richardson P."/>
        </authorList>
    </citation>
    <scope>NUCLEOTIDE SEQUENCE [LARGE SCALE GENOMIC DNA]</scope>
    <source>
        <strain evidence="9">ATCC 700844 / DSM 13496 / JCM 10307 / IC-167</strain>
    </source>
</reference>